<accession>A0ABW4Z7X0</accession>
<dbReference type="PANTHER" id="PTHR43344">
    <property type="entry name" value="PHOSPHOSERINE PHOSPHATASE"/>
    <property type="match status" value="1"/>
</dbReference>
<proteinExistence type="predicted"/>
<evidence type="ECO:0000256" key="1">
    <source>
        <dbReference type="ARBA" id="ARBA00022723"/>
    </source>
</evidence>
<evidence type="ECO:0000313" key="6">
    <source>
        <dbReference type="Proteomes" id="UP001597389"/>
    </source>
</evidence>
<name>A0ABW4Z7X0_9BACT</name>
<dbReference type="GO" id="GO:0016787">
    <property type="term" value="F:hydrolase activity"/>
    <property type="evidence" value="ECO:0007669"/>
    <property type="project" value="UniProtKB-KW"/>
</dbReference>
<evidence type="ECO:0000256" key="4">
    <source>
        <dbReference type="SAM" id="Phobius"/>
    </source>
</evidence>
<keyword evidence="2 5" id="KW-0378">Hydrolase</keyword>
<dbReference type="InterPro" id="IPR023214">
    <property type="entry name" value="HAD_sf"/>
</dbReference>
<keyword evidence="3" id="KW-0460">Magnesium</keyword>
<keyword evidence="4" id="KW-1133">Transmembrane helix</keyword>
<dbReference type="InterPro" id="IPR006385">
    <property type="entry name" value="HAD_hydro_SerB1"/>
</dbReference>
<dbReference type="Pfam" id="PF12710">
    <property type="entry name" value="HAD"/>
    <property type="match status" value="1"/>
</dbReference>
<feature type="transmembrane region" description="Helical" evidence="4">
    <location>
        <begin position="39"/>
        <end position="56"/>
    </location>
</feature>
<comment type="caution">
    <text evidence="5">The sequence shown here is derived from an EMBL/GenBank/DDBJ whole genome shotgun (WGS) entry which is preliminary data.</text>
</comment>
<keyword evidence="6" id="KW-1185">Reference proteome</keyword>
<keyword evidence="1" id="KW-0479">Metal-binding</keyword>
<evidence type="ECO:0000313" key="5">
    <source>
        <dbReference type="EMBL" id="MFD2157941.1"/>
    </source>
</evidence>
<dbReference type="InterPro" id="IPR050582">
    <property type="entry name" value="HAD-like_SerB"/>
</dbReference>
<dbReference type="EMBL" id="JBHUJB010000015">
    <property type="protein sequence ID" value="MFD2157941.1"/>
    <property type="molecule type" value="Genomic_DNA"/>
</dbReference>
<evidence type="ECO:0000256" key="2">
    <source>
        <dbReference type="ARBA" id="ARBA00022801"/>
    </source>
</evidence>
<gene>
    <name evidence="5" type="ORF">ACFSW8_03405</name>
</gene>
<evidence type="ECO:0000256" key="3">
    <source>
        <dbReference type="ARBA" id="ARBA00022842"/>
    </source>
</evidence>
<dbReference type="SUPFAM" id="SSF56784">
    <property type="entry name" value="HAD-like"/>
    <property type="match status" value="1"/>
</dbReference>
<keyword evidence="4" id="KW-0472">Membrane</keyword>
<dbReference type="Gene3D" id="1.20.1440.100">
    <property type="entry name" value="SG protein - dephosphorylation function"/>
    <property type="match status" value="1"/>
</dbReference>
<organism evidence="5 6">
    <name type="scientific">Rubritalea tangerina</name>
    <dbReference type="NCBI Taxonomy" id="430798"/>
    <lineage>
        <taxon>Bacteria</taxon>
        <taxon>Pseudomonadati</taxon>
        <taxon>Verrucomicrobiota</taxon>
        <taxon>Verrucomicrobiia</taxon>
        <taxon>Verrucomicrobiales</taxon>
        <taxon>Rubritaleaceae</taxon>
        <taxon>Rubritalea</taxon>
    </lineage>
</organism>
<dbReference type="NCBIfam" id="TIGR01490">
    <property type="entry name" value="HAD-SF-IB-hyp1"/>
    <property type="match status" value="1"/>
</dbReference>
<sequence length="245" mass="27760">MTEAKPHGYALFDLDQTIVPWDTQLLFCNFILKRERVRVLYLGIFAPIAIFAKLLGPETMKRVFLNYLAGMDAQVLDKYAREFVDQLIPEGLYAEVVERVEKHKADGVLTVLNSASPEIWVKYIAEKLGFDHYYGTQVAVGTKVKLFPDIIGVNNKGEAKIGRMASLFPDDWQEGDILPNSHGYSDSHADLPMLMLCERNTMVHPTEKLEVKGQQLGWQLMKPKRPTQTKLQFGLACARQALGIY</sequence>
<keyword evidence="4" id="KW-0812">Transmembrane</keyword>
<dbReference type="RefSeq" id="WP_377177434.1">
    <property type="nucleotide sequence ID" value="NZ_JBHUJB010000015.1"/>
</dbReference>
<dbReference type="InterPro" id="IPR036412">
    <property type="entry name" value="HAD-like_sf"/>
</dbReference>
<dbReference type="Proteomes" id="UP001597389">
    <property type="component" value="Unassembled WGS sequence"/>
</dbReference>
<dbReference type="NCBIfam" id="TIGR01488">
    <property type="entry name" value="HAD-SF-IB"/>
    <property type="match status" value="1"/>
</dbReference>
<protein>
    <submittedName>
        <fullName evidence="5">HAD family hydrolase</fullName>
    </submittedName>
</protein>
<reference evidence="6" key="1">
    <citation type="journal article" date="2019" name="Int. J. Syst. Evol. Microbiol.">
        <title>The Global Catalogue of Microorganisms (GCM) 10K type strain sequencing project: providing services to taxonomists for standard genome sequencing and annotation.</title>
        <authorList>
            <consortium name="The Broad Institute Genomics Platform"/>
            <consortium name="The Broad Institute Genome Sequencing Center for Infectious Disease"/>
            <person name="Wu L."/>
            <person name="Ma J."/>
        </authorList>
    </citation>
    <scope>NUCLEOTIDE SEQUENCE [LARGE SCALE GENOMIC DNA]</scope>
    <source>
        <strain evidence="6">CCUG 57942</strain>
    </source>
</reference>
<dbReference type="PANTHER" id="PTHR43344:SF13">
    <property type="entry name" value="PHOSPHATASE RV3661-RELATED"/>
    <property type="match status" value="1"/>
</dbReference>
<dbReference type="Gene3D" id="3.40.50.1000">
    <property type="entry name" value="HAD superfamily/HAD-like"/>
    <property type="match status" value="1"/>
</dbReference>